<proteinExistence type="predicted"/>
<gene>
    <name evidence="9" type="ORF">HDU87_001525</name>
</gene>
<keyword evidence="10" id="KW-1185">Reference proteome</keyword>
<dbReference type="SUPFAM" id="SSF103473">
    <property type="entry name" value="MFS general substrate transporter"/>
    <property type="match status" value="1"/>
</dbReference>
<feature type="compositionally biased region" description="Low complexity" evidence="6">
    <location>
        <begin position="1"/>
        <end position="14"/>
    </location>
</feature>
<keyword evidence="3 7" id="KW-0812">Transmembrane</keyword>
<dbReference type="PANTHER" id="PTHR23504">
    <property type="entry name" value="MAJOR FACILITATOR SUPERFAMILY DOMAIN-CONTAINING PROTEIN 10"/>
    <property type="match status" value="1"/>
</dbReference>
<evidence type="ECO:0000259" key="8">
    <source>
        <dbReference type="PROSITE" id="PS50850"/>
    </source>
</evidence>
<accession>A0AAD5TS69</accession>
<evidence type="ECO:0000256" key="2">
    <source>
        <dbReference type="ARBA" id="ARBA00022448"/>
    </source>
</evidence>
<evidence type="ECO:0000313" key="9">
    <source>
        <dbReference type="EMBL" id="KAJ3180885.1"/>
    </source>
</evidence>
<feature type="region of interest" description="Disordered" evidence="6">
    <location>
        <begin position="289"/>
        <end position="317"/>
    </location>
</feature>
<feature type="domain" description="Major facilitator superfamily (MFS) profile" evidence="8">
    <location>
        <begin position="29"/>
        <end position="557"/>
    </location>
</feature>
<sequence length="557" mass="57639">MPSRPRSVSPASVPAAPPAPAQDRRAKQQATLLLLALVPEGILEAMLIPLYPFIVRSVGIPESQVGYYTGLLGSAFYAPLLFTNIAWGAASDRLGRKPILLAGLSAGVVSASLLTFGTSFTQIFAARVLAGLFGSNSTISKGMLGELFSDDKGRSFGYAMYGVVYGASGILGPLLAGALVNPHTKWPGLFGGDWWADRPFALACGLGAFMTVCGLLIVLLGLREPRRARRGGGRTSRAEEGGSLSPVSVVPDYQALGDADEVLFAEDDAAAPTGDRVDRKKSMVDDAYHTDEDEDGGEGAGEPSDHQPLRSGMRSSRAVTTASASASAAAASRHPLLTRRALLPVGFYCAIAFINMLDMSALPLFFSATGGGGLALPAGTTARYLSTIAVSKLIGQLTTFRIVLRQLGKWGTFAAGAWSFAVGNVSMALLVILFSRHAEFAGAASASAAAAATATASLATVSPYVFLAPVLVVLGMAEVMGYLAVILAITDSVEPHHLGLIHGFASTCAAATRTLAPTVAGAVWQWGLLIGGPASGAVFFFGGAIALITVFIANRTQ</sequence>
<organism evidence="9 10">
    <name type="scientific">Geranomyces variabilis</name>
    <dbReference type="NCBI Taxonomy" id="109894"/>
    <lineage>
        <taxon>Eukaryota</taxon>
        <taxon>Fungi</taxon>
        <taxon>Fungi incertae sedis</taxon>
        <taxon>Chytridiomycota</taxon>
        <taxon>Chytridiomycota incertae sedis</taxon>
        <taxon>Chytridiomycetes</taxon>
        <taxon>Spizellomycetales</taxon>
        <taxon>Powellomycetaceae</taxon>
        <taxon>Geranomyces</taxon>
    </lineage>
</organism>
<evidence type="ECO:0000256" key="3">
    <source>
        <dbReference type="ARBA" id="ARBA00022692"/>
    </source>
</evidence>
<feature type="transmembrane region" description="Helical" evidence="7">
    <location>
        <begin position="466"/>
        <end position="489"/>
    </location>
</feature>
<evidence type="ECO:0000256" key="4">
    <source>
        <dbReference type="ARBA" id="ARBA00022989"/>
    </source>
</evidence>
<feature type="transmembrane region" description="Helical" evidence="7">
    <location>
        <begin position="99"/>
        <end position="118"/>
    </location>
</feature>
<dbReference type="Pfam" id="PF07690">
    <property type="entry name" value="MFS_1"/>
    <property type="match status" value="1"/>
</dbReference>
<feature type="transmembrane region" description="Helical" evidence="7">
    <location>
        <begin position="534"/>
        <end position="553"/>
    </location>
</feature>
<dbReference type="GO" id="GO:0022857">
    <property type="term" value="F:transmembrane transporter activity"/>
    <property type="evidence" value="ECO:0007669"/>
    <property type="project" value="InterPro"/>
</dbReference>
<dbReference type="InterPro" id="IPR020846">
    <property type="entry name" value="MFS_dom"/>
</dbReference>
<keyword evidence="4 7" id="KW-1133">Transmembrane helix</keyword>
<evidence type="ECO:0000256" key="6">
    <source>
        <dbReference type="SAM" id="MobiDB-lite"/>
    </source>
</evidence>
<keyword evidence="5 7" id="KW-0472">Membrane</keyword>
<comment type="subcellular location">
    <subcellularLocation>
        <location evidence="1">Membrane</location>
        <topology evidence="1">Multi-pass membrane protein</topology>
    </subcellularLocation>
</comment>
<dbReference type="Proteomes" id="UP001212152">
    <property type="component" value="Unassembled WGS sequence"/>
</dbReference>
<feature type="transmembrane region" description="Helical" evidence="7">
    <location>
        <begin position="124"/>
        <end position="144"/>
    </location>
</feature>
<reference evidence="9" key="1">
    <citation type="submission" date="2020-05" db="EMBL/GenBank/DDBJ databases">
        <title>Phylogenomic resolution of chytrid fungi.</title>
        <authorList>
            <person name="Stajich J.E."/>
            <person name="Amses K."/>
            <person name="Simmons R."/>
            <person name="Seto K."/>
            <person name="Myers J."/>
            <person name="Bonds A."/>
            <person name="Quandt C.A."/>
            <person name="Barry K."/>
            <person name="Liu P."/>
            <person name="Grigoriev I."/>
            <person name="Longcore J.E."/>
            <person name="James T.Y."/>
        </authorList>
    </citation>
    <scope>NUCLEOTIDE SEQUENCE</scope>
    <source>
        <strain evidence="9">JEL0379</strain>
    </source>
</reference>
<protein>
    <recommendedName>
        <fullName evidence="8">Major facilitator superfamily (MFS) profile domain-containing protein</fullName>
    </recommendedName>
</protein>
<dbReference type="InterPro" id="IPR011701">
    <property type="entry name" value="MFS"/>
</dbReference>
<feature type="transmembrane region" description="Helical" evidence="7">
    <location>
        <begin position="32"/>
        <end position="54"/>
    </location>
</feature>
<comment type="caution">
    <text evidence="9">The sequence shown here is derived from an EMBL/GenBank/DDBJ whole genome shotgun (WGS) entry which is preliminary data.</text>
</comment>
<feature type="transmembrane region" description="Helical" evidence="7">
    <location>
        <begin position="341"/>
        <end position="364"/>
    </location>
</feature>
<dbReference type="Gene3D" id="1.20.1250.20">
    <property type="entry name" value="MFS general substrate transporter like domains"/>
    <property type="match status" value="1"/>
</dbReference>
<dbReference type="GO" id="GO:0016020">
    <property type="term" value="C:membrane"/>
    <property type="evidence" value="ECO:0007669"/>
    <property type="project" value="UniProtKB-SubCell"/>
</dbReference>
<keyword evidence="2" id="KW-0813">Transport</keyword>
<feature type="transmembrane region" description="Helical" evidence="7">
    <location>
        <begin position="156"/>
        <end position="180"/>
    </location>
</feature>
<name>A0AAD5TS69_9FUNG</name>
<feature type="transmembrane region" description="Helical" evidence="7">
    <location>
        <begin position="384"/>
        <end position="404"/>
    </location>
</feature>
<dbReference type="PANTHER" id="PTHR23504:SF15">
    <property type="entry name" value="MAJOR FACILITATOR SUPERFAMILY (MFS) PROFILE DOMAIN-CONTAINING PROTEIN"/>
    <property type="match status" value="1"/>
</dbReference>
<feature type="transmembrane region" description="Helical" evidence="7">
    <location>
        <begin position="411"/>
        <end position="434"/>
    </location>
</feature>
<evidence type="ECO:0000256" key="5">
    <source>
        <dbReference type="ARBA" id="ARBA00023136"/>
    </source>
</evidence>
<dbReference type="AlphaFoldDB" id="A0AAD5TS69"/>
<feature type="region of interest" description="Disordered" evidence="6">
    <location>
        <begin position="1"/>
        <end position="21"/>
    </location>
</feature>
<feature type="transmembrane region" description="Helical" evidence="7">
    <location>
        <begin position="200"/>
        <end position="222"/>
    </location>
</feature>
<feature type="transmembrane region" description="Helical" evidence="7">
    <location>
        <begin position="66"/>
        <end position="87"/>
    </location>
</feature>
<dbReference type="PROSITE" id="PS50850">
    <property type="entry name" value="MFS"/>
    <property type="match status" value="1"/>
</dbReference>
<dbReference type="EMBL" id="JADGJQ010000014">
    <property type="protein sequence ID" value="KAJ3180885.1"/>
    <property type="molecule type" value="Genomic_DNA"/>
</dbReference>
<evidence type="ECO:0000256" key="1">
    <source>
        <dbReference type="ARBA" id="ARBA00004141"/>
    </source>
</evidence>
<evidence type="ECO:0000256" key="7">
    <source>
        <dbReference type="SAM" id="Phobius"/>
    </source>
</evidence>
<evidence type="ECO:0000313" key="10">
    <source>
        <dbReference type="Proteomes" id="UP001212152"/>
    </source>
</evidence>
<dbReference type="InterPro" id="IPR036259">
    <property type="entry name" value="MFS_trans_sf"/>
</dbReference>